<reference evidence="8 9" key="1">
    <citation type="submission" date="2018-07" db="EMBL/GenBank/DDBJ databases">
        <title>Genome guided investigation of antibiotics producing actinomycetales strain isolated from a Macau mangrove ecosystem.</title>
        <authorList>
            <person name="Hu D."/>
        </authorList>
    </citation>
    <scope>NUCLEOTIDE SEQUENCE [LARGE SCALE GENOMIC DNA]</scope>
    <source>
        <strain evidence="8 9">2297</strain>
    </source>
</reference>
<dbReference type="PANTHER" id="PTHR13932:SF5">
    <property type="entry name" value="RADICAL S-ADENOSYL METHIONINE DOMAIN-CONTAINING PROTEIN 1, MITOCHONDRIAL"/>
    <property type="match status" value="1"/>
</dbReference>
<dbReference type="CDD" id="cd01335">
    <property type="entry name" value="Radical_SAM"/>
    <property type="match status" value="1"/>
</dbReference>
<dbReference type="SMART" id="SM00729">
    <property type="entry name" value="Elp3"/>
    <property type="match status" value="1"/>
</dbReference>
<dbReference type="SFLD" id="SFLDG01082">
    <property type="entry name" value="B12-binding_domain_containing"/>
    <property type="match status" value="1"/>
</dbReference>
<dbReference type="GO" id="GO:0005737">
    <property type="term" value="C:cytoplasm"/>
    <property type="evidence" value="ECO:0007669"/>
    <property type="project" value="TreeGrafter"/>
</dbReference>
<dbReference type="Pfam" id="PF04055">
    <property type="entry name" value="Radical_SAM"/>
    <property type="match status" value="1"/>
</dbReference>
<evidence type="ECO:0000313" key="8">
    <source>
        <dbReference type="EMBL" id="RDD86239.1"/>
    </source>
</evidence>
<keyword evidence="4" id="KW-0408">Iron</keyword>
<dbReference type="GO" id="GO:0003824">
    <property type="term" value="F:catalytic activity"/>
    <property type="evidence" value="ECO:0007669"/>
    <property type="project" value="InterPro"/>
</dbReference>
<evidence type="ECO:0000256" key="5">
    <source>
        <dbReference type="ARBA" id="ARBA00023014"/>
    </source>
</evidence>
<dbReference type="SFLD" id="SFLDS00029">
    <property type="entry name" value="Radical_SAM"/>
    <property type="match status" value="1"/>
</dbReference>
<organism evidence="8 9">
    <name type="scientific">Streptomyces parvulus</name>
    <dbReference type="NCBI Taxonomy" id="146923"/>
    <lineage>
        <taxon>Bacteria</taxon>
        <taxon>Bacillati</taxon>
        <taxon>Actinomycetota</taxon>
        <taxon>Actinomycetes</taxon>
        <taxon>Kitasatosporales</taxon>
        <taxon>Streptomycetaceae</taxon>
        <taxon>Streptomyces</taxon>
    </lineage>
</organism>
<evidence type="ECO:0000256" key="6">
    <source>
        <dbReference type="SAM" id="MobiDB-lite"/>
    </source>
</evidence>
<protein>
    <recommendedName>
        <fullName evidence="1">Heme chaperone HemW</fullName>
    </recommendedName>
</protein>
<evidence type="ECO:0000256" key="3">
    <source>
        <dbReference type="ARBA" id="ARBA00022723"/>
    </source>
</evidence>
<evidence type="ECO:0000256" key="4">
    <source>
        <dbReference type="ARBA" id="ARBA00023004"/>
    </source>
</evidence>
<dbReference type="Proteomes" id="UP000253742">
    <property type="component" value="Unassembled WGS sequence"/>
</dbReference>
<name>A0A369V6N8_9ACTN</name>
<sequence>MEARERPVVGSPGRKNRAPPPREGNTVTSSPHQQLADHIDQGVIPPYQYSYPPRSTYRPLPEGRWTVSDVWAADLANHQVPELNLYLHVPFCDRKCGFCNLYTVISTDEDVYDAYTDALCTQIRDHAEVIRARRLRTIYIGGGTPALLKPRHFEQIFATIGEVYPNWRSTAEEVAVEATPSSIADAPEEFKALIDMGLTRANVGIQSLVPREIREAGRGGEDEDVIRRAVRTAHELGLPDLSTDLIMGFAGQTPETWRQSVDELAALQPTTISTYFLTVRPDAWFSKTGAYQYMWQPELYERYDYARRVFLDHGYVQEGSVRYKKPGRGGYAQKVLTFHGVPLLGLGVGARSYTSVLDYMCGSVKPSTAEVAEYIRKARNHELVPVTGFELTDEELVRKRLVLDTFDLDLSELDRFGYQRHAAEFEPILEAARSHGLVHRLGCRVQLTPKGFKYRDILSWMFYSSTVKELDREYYETLHAANARARKNMGATPVRITGVDLRGREGAA</sequence>
<evidence type="ECO:0000256" key="2">
    <source>
        <dbReference type="ARBA" id="ARBA00022691"/>
    </source>
</evidence>
<keyword evidence="5" id="KW-0411">Iron-sulfur</keyword>
<evidence type="ECO:0000256" key="1">
    <source>
        <dbReference type="ARBA" id="ARBA00017228"/>
    </source>
</evidence>
<dbReference type="InterPro" id="IPR058240">
    <property type="entry name" value="rSAM_sf"/>
</dbReference>
<feature type="domain" description="Radical SAM core" evidence="7">
    <location>
        <begin position="77"/>
        <end position="316"/>
    </location>
</feature>
<dbReference type="SFLD" id="SFLDG01065">
    <property type="entry name" value="anaerobic_coproporphyrinogen-I"/>
    <property type="match status" value="1"/>
</dbReference>
<comment type="caution">
    <text evidence="8">The sequence shown here is derived from an EMBL/GenBank/DDBJ whole genome shotgun (WGS) entry which is preliminary data.</text>
</comment>
<accession>A0A369V6N8</accession>
<evidence type="ECO:0000259" key="7">
    <source>
        <dbReference type="PROSITE" id="PS51918"/>
    </source>
</evidence>
<dbReference type="InterPro" id="IPR013785">
    <property type="entry name" value="Aldolase_TIM"/>
</dbReference>
<dbReference type="GO" id="GO:0046872">
    <property type="term" value="F:metal ion binding"/>
    <property type="evidence" value="ECO:0007669"/>
    <property type="project" value="UniProtKB-KW"/>
</dbReference>
<dbReference type="STRING" id="146923.Spa2297_25640"/>
<dbReference type="OrthoDB" id="9808022at2"/>
<proteinExistence type="predicted"/>
<dbReference type="EMBL" id="QQBH01000019">
    <property type="protein sequence ID" value="RDD86239.1"/>
    <property type="molecule type" value="Genomic_DNA"/>
</dbReference>
<dbReference type="GO" id="GO:0006779">
    <property type="term" value="P:porphyrin-containing compound biosynthetic process"/>
    <property type="evidence" value="ECO:0007669"/>
    <property type="project" value="TreeGrafter"/>
</dbReference>
<dbReference type="GO" id="GO:0051539">
    <property type="term" value="F:4 iron, 4 sulfur cluster binding"/>
    <property type="evidence" value="ECO:0007669"/>
    <property type="project" value="TreeGrafter"/>
</dbReference>
<dbReference type="InterPro" id="IPR034505">
    <property type="entry name" value="Coproporphyrinogen-III_oxidase"/>
</dbReference>
<keyword evidence="3" id="KW-0479">Metal-binding</keyword>
<dbReference type="AlphaFoldDB" id="A0A369V6N8"/>
<gene>
    <name evidence="8" type="ORF">DVZ84_26090</name>
</gene>
<keyword evidence="2" id="KW-0949">S-adenosyl-L-methionine</keyword>
<dbReference type="InterPro" id="IPR006638">
    <property type="entry name" value="Elp3/MiaA/NifB-like_rSAM"/>
</dbReference>
<dbReference type="InterPro" id="IPR007197">
    <property type="entry name" value="rSAM"/>
</dbReference>
<dbReference type="Gene3D" id="3.20.20.70">
    <property type="entry name" value="Aldolase class I"/>
    <property type="match status" value="1"/>
</dbReference>
<feature type="region of interest" description="Disordered" evidence="6">
    <location>
        <begin position="1"/>
        <end position="38"/>
    </location>
</feature>
<dbReference type="SUPFAM" id="SSF102114">
    <property type="entry name" value="Radical SAM enzymes"/>
    <property type="match status" value="1"/>
</dbReference>
<dbReference type="PANTHER" id="PTHR13932">
    <property type="entry name" value="COPROPORPHYRINIGEN III OXIDASE"/>
    <property type="match status" value="1"/>
</dbReference>
<evidence type="ECO:0000313" key="9">
    <source>
        <dbReference type="Proteomes" id="UP000253742"/>
    </source>
</evidence>
<dbReference type="PROSITE" id="PS51918">
    <property type="entry name" value="RADICAL_SAM"/>
    <property type="match status" value="1"/>
</dbReference>